<evidence type="ECO:0000313" key="6">
    <source>
        <dbReference type="Proteomes" id="UP000011669"/>
    </source>
</evidence>
<evidence type="ECO:0000256" key="3">
    <source>
        <dbReference type="ARBA" id="ARBA00022801"/>
    </source>
</evidence>
<gene>
    <name evidence="5" type="ORF">C449_11098</name>
</gene>
<dbReference type="Proteomes" id="UP000011669">
    <property type="component" value="Unassembled WGS sequence"/>
</dbReference>
<evidence type="ECO:0000256" key="2">
    <source>
        <dbReference type="ARBA" id="ARBA00022723"/>
    </source>
</evidence>
<reference evidence="5 6" key="1">
    <citation type="journal article" date="2014" name="PLoS Genet.">
        <title>Phylogenetically driven sequencing of extremely halophilic archaea reveals strategies for static and dynamic osmo-response.</title>
        <authorList>
            <person name="Becker E.A."/>
            <person name="Seitzer P.M."/>
            <person name="Tritt A."/>
            <person name="Larsen D."/>
            <person name="Krusor M."/>
            <person name="Yao A.I."/>
            <person name="Wu D."/>
            <person name="Madern D."/>
            <person name="Eisen J.A."/>
            <person name="Darling A.E."/>
            <person name="Facciotti M.T."/>
        </authorList>
    </citation>
    <scope>NUCLEOTIDE SEQUENCE [LARGE SCALE GENOMIC DNA]</scope>
    <source>
        <strain evidence="5 6">DSM 5350</strain>
    </source>
</reference>
<dbReference type="GO" id="GO:0046872">
    <property type="term" value="F:metal ion binding"/>
    <property type="evidence" value="ECO:0007669"/>
    <property type="project" value="UniProtKB-KW"/>
</dbReference>
<dbReference type="PANTHER" id="PTHR35005">
    <property type="entry name" value="3-DEHYDRO-SCYLLO-INOSOSE HYDROLASE"/>
    <property type="match status" value="1"/>
</dbReference>
<dbReference type="Gene3D" id="3.40.50.10310">
    <property type="entry name" value="Creatininase"/>
    <property type="match status" value="1"/>
</dbReference>
<dbReference type="RefSeq" id="WP_006078079.1">
    <property type="nucleotide sequence ID" value="NZ_AOMD01000025.1"/>
</dbReference>
<accession>M0MFE4</accession>
<dbReference type="EMBL" id="AOMD01000025">
    <property type="protein sequence ID" value="EMA44068.1"/>
    <property type="molecule type" value="Genomic_DNA"/>
</dbReference>
<evidence type="ECO:0000313" key="5">
    <source>
        <dbReference type="EMBL" id="EMA44068.1"/>
    </source>
</evidence>
<dbReference type="Pfam" id="PF02633">
    <property type="entry name" value="Creatininase"/>
    <property type="match status" value="1"/>
</dbReference>
<keyword evidence="6" id="KW-1185">Reference proteome</keyword>
<proteinExistence type="predicted"/>
<organism evidence="5 6">
    <name type="scientific">Halococcus saccharolyticus DSM 5350</name>
    <dbReference type="NCBI Taxonomy" id="1227455"/>
    <lineage>
        <taxon>Archaea</taxon>
        <taxon>Methanobacteriati</taxon>
        <taxon>Methanobacteriota</taxon>
        <taxon>Stenosarchaea group</taxon>
        <taxon>Halobacteria</taxon>
        <taxon>Halobacteriales</taxon>
        <taxon>Halococcaceae</taxon>
        <taxon>Halococcus</taxon>
    </lineage>
</organism>
<comment type="caution">
    <text evidence="5">The sequence shown here is derived from an EMBL/GenBank/DDBJ whole genome shotgun (WGS) entry which is preliminary data.</text>
</comment>
<evidence type="ECO:0008006" key="7">
    <source>
        <dbReference type="Google" id="ProtNLM"/>
    </source>
</evidence>
<dbReference type="PATRIC" id="fig|1227455.4.peg.2275"/>
<dbReference type="InParanoid" id="M0MFE4"/>
<protein>
    <recommendedName>
        <fullName evidence="7">Creatininase</fullName>
    </recommendedName>
</protein>
<dbReference type="GO" id="GO:0009231">
    <property type="term" value="P:riboflavin biosynthetic process"/>
    <property type="evidence" value="ECO:0007669"/>
    <property type="project" value="TreeGrafter"/>
</dbReference>
<dbReference type="InterPro" id="IPR024087">
    <property type="entry name" value="Creatininase-like_sf"/>
</dbReference>
<dbReference type="GO" id="GO:0016811">
    <property type="term" value="F:hydrolase activity, acting on carbon-nitrogen (but not peptide) bonds, in linear amides"/>
    <property type="evidence" value="ECO:0007669"/>
    <property type="project" value="TreeGrafter"/>
</dbReference>
<dbReference type="InterPro" id="IPR003785">
    <property type="entry name" value="Creatininase/forma_Hydrolase"/>
</dbReference>
<keyword evidence="4" id="KW-0862">Zinc</keyword>
<comment type="cofactor">
    <cofactor evidence="1">
        <name>Zn(2+)</name>
        <dbReference type="ChEBI" id="CHEBI:29105"/>
    </cofactor>
</comment>
<sequence length="252" mass="26729">MSSRTSVRLAEHTWPEIEAALDDGTTTAVVAVGSVEQHGPHLPVIMDTLAGDELSRRIADRLGDALAAPTIRPGCSGHHMAFPGTITIAPETLMDLVRSYCESLDEHGFEHVVLVPTHGGNFAPVNTVAPEIAREIDANVIAIADLDENMRLMNEGLREAGVEYEEPVIHAGAAETAIVLAVNEGLVRTDELAVGHEGEVSASRLLSEGFDAISENGVLGDPREGTAEAGEAILERIATAYAERIDAERDAT</sequence>
<evidence type="ECO:0000256" key="1">
    <source>
        <dbReference type="ARBA" id="ARBA00001947"/>
    </source>
</evidence>
<dbReference type="SUPFAM" id="SSF102215">
    <property type="entry name" value="Creatininase"/>
    <property type="match status" value="1"/>
</dbReference>
<keyword evidence="2" id="KW-0479">Metal-binding</keyword>
<name>M0MFE4_9EURY</name>
<dbReference type="STRING" id="1227455.C449_11098"/>
<dbReference type="AlphaFoldDB" id="M0MFE4"/>
<dbReference type="OrthoDB" id="46121at2157"/>
<dbReference type="PANTHER" id="PTHR35005:SF1">
    <property type="entry name" value="2-AMINO-5-FORMYLAMINO-6-RIBOSYLAMINOPYRIMIDIN-4(3H)-ONE 5'-MONOPHOSPHATE DEFORMYLASE"/>
    <property type="match status" value="1"/>
</dbReference>
<keyword evidence="3" id="KW-0378">Hydrolase</keyword>
<evidence type="ECO:0000256" key="4">
    <source>
        <dbReference type="ARBA" id="ARBA00022833"/>
    </source>
</evidence>